<keyword evidence="3" id="KW-1185">Reference proteome</keyword>
<accession>A0AAU0MI86</accession>
<sequence>MTDSPRIWCFSRRGGVICSRPPGHAGLHNRRGTGAMWADRDADPPRCDGSRIPAEPASALPGGFPGGRALCPVCTGFVALTRDARLATHDAFRGAETDAEASGRAAWFNTHGW</sequence>
<reference evidence="2 3" key="1">
    <citation type="submission" date="2023-10" db="EMBL/GenBank/DDBJ databases">
        <title>Y20.</title>
        <authorList>
            <person name="Zhang G."/>
            <person name="Ding Y."/>
        </authorList>
    </citation>
    <scope>NUCLEOTIDE SEQUENCE [LARGE SCALE GENOMIC DNA]</scope>
    <source>
        <strain evidence="2 3">Y20</strain>
    </source>
</reference>
<protein>
    <submittedName>
        <fullName evidence="2">Uncharacterized protein</fullName>
    </submittedName>
</protein>
<dbReference type="RefSeq" id="WP_330171347.1">
    <property type="nucleotide sequence ID" value="NZ_CP137080.1"/>
</dbReference>
<feature type="region of interest" description="Disordered" evidence="1">
    <location>
        <begin position="22"/>
        <end position="44"/>
    </location>
</feature>
<name>A0AAU0MI86_9MICO</name>
<evidence type="ECO:0000313" key="3">
    <source>
        <dbReference type="Proteomes" id="UP001329313"/>
    </source>
</evidence>
<dbReference type="KEGG" id="mliy:RYJ27_03385"/>
<dbReference type="AlphaFoldDB" id="A0AAU0MI86"/>
<evidence type="ECO:0000256" key="1">
    <source>
        <dbReference type="SAM" id="MobiDB-lite"/>
    </source>
</evidence>
<gene>
    <name evidence="2" type="ORF">RYJ27_03385</name>
</gene>
<evidence type="ECO:0000313" key="2">
    <source>
        <dbReference type="EMBL" id="WOQ70266.1"/>
    </source>
</evidence>
<proteinExistence type="predicted"/>
<organism evidence="2 3">
    <name type="scientific">Microbacterium limosum</name>
    <dbReference type="NCBI Taxonomy" id="3079935"/>
    <lineage>
        <taxon>Bacteria</taxon>
        <taxon>Bacillati</taxon>
        <taxon>Actinomycetota</taxon>
        <taxon>Actinomycetes</taxon>
        <taxon>Micrococcales</taxon>
        <taxon>Microbacteriaceae</taxon>
        <taxon>Microbacterium</taxon>
    </lineage>
</organism>
<dbReference type="Proteomes" id="UP001329313">
    <property type="component" value="Chromosome"/>
</dbReference>
<dbReference type="EMBL" id="CP137080">
    <property type="protein sequence ID" value="WOQ70266.1"/>
    <property type="molecule type" value="Genomic_DNA"/>
</dbReference>